<keyword evidence="2" id="KW-1185">Reference proteome</keyword>
<gene>
    <name evidence="1" type="ORF">ElyMa_000819900</name>
</gene>
<evidence type="ECO:0000313" key="1">
    <source>
        <dbReference type="EMBL" id="GFR90484.1"/>
    </source>
</evidence>
<dbReference type="EMBL" id="BMAT01001684">
    <property type="protein sequence ID" value="GFR90484.1"/>
    <property type="molecule type" value="Genomic_DNA"/>
</dbReference>
<evidence type="ECO:0000313" key="2">
    <source>
        <dbReference type="Proteomes" id="UP000762676"/>
    </source>
</evidence>
<protein>
    <submittedName>
        <fullName evidence="1">Uncharacterized protein</fullName>
    </submittedName>
</protein>
<dbReference type="AlphaFoldDB" id="A0AAV4GYE2"/>
<proteinExistence type="predicted"/>
<organism evidence="1 2">
    <name type="scientific">Elysia marginata</name>
    <dbReference type="NCBI Taxonomy" id="1093978"/>
    <lineage>
        <taxon>Eukaryota</taxon>
        <taxon>Metazoa</taxon>
        <taxon>Spiralia</taxon>
        <taxon>Lophotrochozoa</taxon>
        <taxon>Mollusca</taxon>
        <taxon>Gastropoda</taxon>
        <taxon>Heterobranchia</taxon>
        <taxon>Euthyneura</taxon>
        <taxon>Panpulmonata</taxon>
        <taxon>Sacoglossa</taxon>
        <taxon>Placobranchoidea</taxon>
        <taxon>Plakobranchidae</taxon>
        <taxon>Elysia</taxon>
    </lineage>
</organism>
<accession>A0AAV4GYE2</accession>
<comment type="caution">
    <text evidence="1">The sequence shown here is derived from an EMBL/GenBank/DDBJ whole genome shotgun (WGS) entry which is preliminary data.</text>
</comment>
<reference evidence="1 2" key="1">
    <citation type="journal article" date="2021" name="Elife">
        <title>Chloroplast acquisition without the gene transfer in kleptoplastic sea slugs, Plakobranchus ocellatus.</title>
        <authorList>
            <person name="Maeda T."/>
            <person name="Takahashi S."/>
            <person name="Yoshida T."/>
            <person name="Shimamura S."/>
            <person name="Takaki Y."/>
            <person name="Nagai Y."/>
            <person name="Toyoda A."/>
            <person name="Suzuki Y."/>
            <person name="Arimoto A."/>
            <person name="Ishii H."/>
            <person name="Satoh N."/>
            <person name="Nishiyama T."/>
            <person name="Hasebe M."/>
            <person name="Maruyama T."/>
            <person name="Minagawa J."/>
            <person name="Obokata J."/>
            <person name="Shigenobu S."/>
        </authorList>
    </citation>
    <scope>NUCLEOTIDE SEQUENCE [LARGE SCALE GENOMIC DNA]</scope>
</reference>
<dbReference type="Proteomes" id="UP000762676">
    <property type="component" value="Unassembled WGS sequence"/>
</dbReference>
<sequence>MFLRPPTGAICSGFHRDETNVRVKCVHGDTTLLPIAGPGFLICHQELYLQPLIPLCRGCDCSSVIRQSSRLDRCANRINHLNKPKGTEWFEHKSTETYSGLERNLSTSSTILKMNSL</sequence>
<name>A0AAV4GYE2_9GAST</name>